<evidence type="ECO:0000256" key="4">
    <source>
        <dbReference type="ARBA" id="ARBA00023136"/>
    </source>
</evidence>
<name>A0A6J4KRF9_9CYAN</name>
<feature type="domain" description="Major facilitator superfamily (MFS) profile" evidence="6">
    <location>
        <begin position="48"/>
        <end position="461"/>
    </location>
</feature>
<feature type="transmembrane region" description="Helical" evidence="5">
    <location>
        <begin position="215"/>
        <end position="239"/>
    </location>
</feature>
<feature type="transmembrane region" description="Helical" evidence="5">
    <location>
        <begin position="116"/>
        <end position="136"/>
    </location>
</feature>
<keyword evidence="2 5" id="KW-0812">Transmembrane</keyword>
<dbReference type="GO" id="GO:0005886">
    <property type="term" value="C:plasma membrane"/>
    <property type="evidence" value="ECO:0007669"/>
    <property type="project" value="UniProtKB-SubCell"/>
</dbReference>
<accession>A0A6J4KRF9</accession>
<dbReference type="Gene3D" id="1.20.1250.20">
    <property type="entry name" value="MFS general substrate transporter like domains"/>
    <property type="match status" value="2"/>
</dbReference>
<protein>
    <submittedName>
        <fullName evidence="7">Uncharacterized MFS-type transporter</fullName>
    </submittedName>
</protein>
<reference evidence="7" key="1">
    <citation type="submission" date="2020-02" db="EMBL/GenBank/DDBJ databases">
        <authorList>
            <person name="Meier V. D."/>
        </authorList>
    </citation>
    <scope>NUCLEOTIDE SEQUENCE</scope>
    <source>
        <strain evidence="7">AVDCRST_MAG84</strain>
    </source>
</reference>
<dbReference type="EMBL" id="CADCTZ010000123">
    <property type="protein sequence ID" value="CAA9311942.1"/>
    <property type="molecule type" value="Genomic_DNA"/>
</dbReference>
<feature type="transmembrane region" description="Helical" evidence="5">
    <location>
        <begin position="148"/>
        <end position="169"/>
    </location>
</feature>
<keyword evidence="4 5" id="KW-0472">Membrane</keyword>
<sequence>MTMLEPLAELNEPLSLQAPEIVDPKIFQLVLSPKTVLKISKQEVRSTLKASTVDGVFATVFESATGGVLLSNFLLQLGASSVEIGIFSAIPMVVNLLQPLGAYIADRTTSRHWYNLGIFGVSRLLWLMFAVAIVWGSQHADPHQLLQWTLVTVVAASVLGAFANSNWFSWMAAVVPHRLRGRYFGFRNSALSLITLLGVPLMGWGVSAWGADPIFGYGIVLLVGVLAGMISLTCQFFMVDVNPQLYKKEAQSDRLTEKKAKQITNFVPSVLKDSNFLMFILYFSVWTFAVNLSAPFFNIYLLKELSLDVSLVTIYTSLSSGANLLLLMFWGKLADRWGNRPLLIVVGLVVAITPLLWLGTGNYPFALWVWLPLLHLLGGTTLGAIGLCTNNIQMEIAPIEQPSTYFAIAAAVSGVAGALGTTAGGFLAEVPGLSLGAVFALSAAVRLIALLPLILVREPRSLSLRSIVPTFKRFNGQRLIVNI</sequence>
<dbReference type="Pfam" id="PF12832">
    <property type="entry name" value="MFS_1_like"/>
    <property type="match status" value="1"/>
</dbReference>
<dbReference type="SUPFAM" id="SSF103473">
    <property type="entry name" value="MFS general substrate transporter"/>
    <property type="match status" value="1"/>
</dbReference>
<evidence type="ECO:0000256" key="2">
    <source>
        <dbReference type="ARBA" id="ARBA00022692"/>
    </source>
</evidence>
<feature type="transmembrane region" description="Helical" evidence="5">
    <location>
        <begin position="309"/>
        <end position="330"/>
    </location>
</feature>
<evidence type="ECO:0000256" key="5">
    <source>
        <dbReference type="SAM" id="Phobius"/>
    </source>
</evidence>
<dbReference type="InterPro" id="IPR052528">
    <property type="entry name" value="Sugar_transport-like"/>
</dbReference>
<feature type="transmembrane region" description="Helical" evidence="5">
    <location>
        <begin position="276"/>
        <end position="297"/>
    </location>
</feature>
<organism evidence="7">
    <name type="scientific">uncultured Microcoleus sp</name>
    <dbReference type="NCBI Taxonomy" id="259945"/>
    <lineage>
        <taxon>Bacteria</taxon>
        <taxon>Bacillati</taxon>
        <taxon>Cyanobacteriota</taxon>
        <taxon>Cyanophyceae</taxon>
        <taxon>Oscillatoriophycideae</taxon>
        <taxon>Oscillatoriales</taxon>
        <taxon>Microcoleaceae</taxon>
        <taxon>Microcoleus</taxon>
        <taxon>environmental samples</taxon>
    </lineage>
</organism>
<dbReference type="PANTHER" id="PTHR23526">
    <property type="entry name" value="INTEGRAL MEMBRANE TRANSPORT PROTEIN-RELATED"/>
    <property type="match status" value="1"/>
</dbReference>
<gene>
    <name evidence="7" type="ORF">AVDCRST_MAG84-833</name>
</gene>
<comment type="subcellular location">
    <subcellularLocation>
        <location evidence="1">Cell membrane</location>
        <topology evidence="1">Multi-pass membrane protein</topology>
    </subcellularLocation>
</comment>
<evidence type="ECO:0000256" key="1">
    <source>
        <dbReference type="ARBA" id="ARBA00004651"/>
    </source>
</evidence>
<dbReference type="PANTHER" id="PTHR23526:SF2">
    <property type="entry name" value="MAJOR FACILITATOR SUPERFAMILY (MFS) PROFILE DOMAIN-CONTAINING PROTEIN"/>
    <property type="match status" value="1"/>
</dbReference>
<dbReference type="InterPro" id="IPR036259">
    <property type="entry name" value="MFS_trans_sf"/>
</dbReference>
<feature type="transmembrane region" description="Helical" evidence="5">
    <location>
        <begin position="190"/>
        <end position="209"/>
    </location>
</feature>
<feature type="transmembrane region" description="Helical" evidence="5">
    <location>
        <begin position="433"/>
        <end position="456"/>
    </location>
</feature>
<feature type="transmembrane region" description="Helical" evidence="5">
    <location>
        <begin position="342"/>
        <end position="359"/>
    </location>
</feature>
<dbReference type="PROSITE" id="PS50850">
    <property type="entry name" value="MFS"/>
    <property type="match status" value="1"/>
</dbReference>
<dbReference type="InterPro" id="IPR020846">
    <property type="entry name" value="MFS_dom"/>
</dbReference>
<feature type="transmembrane region" description="Helical" evidence="5">
    <location>
        <begin position="84"/>
        <end position="104"/>
    </location>
</feature>
<keyword evidence="3 5" id="KW-1133">Transmembrane helix</keyword>
<evidence type="ECO:0000256" key="3">
    <source>
        <dbReference type="ARBA" id="ARBA00022989"/>
    </source>
</evidence>
<feature type="transmembrane region" description="Helical" evidence="5">
    <location>
        <begin position="365"/>
        <end position="392"/>
    </location>
</feature>
<dbReference type="AlphaFoldDB" id="A0A6J4KRF9"/>
<evidence type="ECO:0000313" key="7">
    <source>
        <dbReference type="EMBL" id="CAA9311942.1"/>
    </source>
</evidence>
<dbReference type="GO" id="GO:0022857">
    <property type="term" value="F:transmembrane transporter activity"/>
    <property type="evidence" value="ECO:0007669"/>
    <property type="project" value="InterPro"/>
</dbReference>
<dbReference type="InterPro" id="IPR024989">
    <property type="entry name" value="MFS_assoc_dom"/>
</dbReference>
<proteinExistence type="predicted"/>
<feature type="transmembrane region" description="Helical" evidence="5">
    <location>
        <begin position="404"/>
        <end position="427"/>
    </location>
</feature>
<evidence type="ECO:0000259" key="6">
    <source>
        <dbReference type="PROSITE" id="PS50850"/>
    </source>
</evidence>